<gene>
    <name evidence="4" type="ORF">QF092_08675</name>
</gene>
<proteinExistence type="predicted"/>
<feature type="domain" description="Pyruvate/ketoisovalerate oxidoreductase catalytic" evidence="2">
    <location>
        <begin position="32"/>
        <end position="220"/>
    </location>
</feature>
<dbReference type="InterPro" id="IPR046667">
    <property type="entry name" value="DUF6537"/>
</dbReference>
<dbReference type="InterPro" id="IPR052198">
    <property type="entry name" value="IorB_Oxidoreductase"/>
</dbReference>
<dbReference type="InterPro" id="IPR002869">
    <property type="entry name" value="Pyrv_flavodox_OxRed_cen"/>
</dbReference>
<dbReference type="PANTHER" id="PTHR43854">
    <property type="entry name" value="INDOLEPYRUVATE OXIDOREDUCTASE SUBUNIT IORB"/>
    <property type="match status" value="1"/>
</dbReference>
<evidence type="ECO:0000259" key="3">
    <source>
        <dbReference type="Pfam" id="PF20169"/>
    </source>
</evidence>
<accession>A0ABY8QAE2</accession>
<protein>
    <submittedName>
        <fullName evidence="4">Indolepyruvate oxidoreductase subunit beta family protein</fullName>
    </submittedName>
</protein>
<organism evidence="4 5">
    <name type="scientific">Fuscovulum ytuae</name>
    <dbReference type="NCBI Taxonomy" id="3042299"/>
    <lineage>
        <taxon>Bacteria</taxon>
        <taxon>Pseudomonadati</taxon>
        <taxon>Pseudomonadota</taxon>
        <taxon>Alphaproteobacteria</taxon>
        <taxon>Rhodobacterales</taxon>
        <taxon>Paracoccaceae</taxon>
        <taxon>Fuscovulum</taxon>
    </lineage>
</organism>
<evidence type="ECO:0000313" key="5">
    <source>
        <dbReference type="Proteomes" id="UP001230978"/>
    </source>
</evidence>
<dbReference type="Pfam" id="PF01558">
    <property type="entry name" value="POR"/>
    <property type="match status" value="1"/>
</dbReference>
<keyword evidence="1" id="KW-0560">Oxidoreductase</keyword>
<dbReference type="Pfam" id="PF20169">
    <property type="entry name" value="DUF6537"/>
    <property type="match status" value="1"/>
</dbReference>
<evidence type="ECO:0000259" key="2">
    <source>
        <dbReference type="Pfam" id="PF01558"/>
    </source>
</evidence>
<dbReference type="EMBL" id="CP124535">
    <property type="protein sequence ID" value="WGV17833.1"/>
    <property type="molecule type" value="Genomic_DNA"/>
</dbReference>
<reference evidence="4 5" key="1">
    <citation type="submission" date="2023-04" db="EMBL/GenBank/DDBJ databases">
        <title>YMD61, complete Genome.</title>
        <authorList>
            <person name="Zhang J."/>
        </authorList>
    </citation>
    <scope>NUCLEOTIDE SEQUENCE [LARGE SCALE GENOMIC DNA]</scope>
    <source>
        <strain evidence="4 5">YMD61</strain>
    </source>
</reference>
<evidence type="ECO:0000313" key="4">
    <source>
        <dbReference type="EMBL" id="WGV17833.1"/>
    </source>
</evidence>
<dbReference type="PANTHER" id="PTHR43854:SF1">
    <property type="entry name" value="INDOLEPYRUVATE OXIDOREDUCTASE SUBUNIT IORB"/>
    <property type="match status" value="1"/>
</dbReference>
<dbReference type="InterPro" id="IPR019752">
    <property type="entry name" value="Pyrv/ketoisovalerate_OxRed_cat"/>
</dbReference>
<dbReference type="SUPFAM" id="SSF53323">
    <property type="entry name" value="Pyruvate-ferredoxin oxidoreductase, PFOR, domain III"/>
    <property type="match status" value="1"/>
</dbReference>
<sequence>MTVQESLGAELGARAADPRLSGIIKLAILAVGGQGGGVLTGWIEDLARANGYAAQATSVAGVAQRTGATVYYIEMAPCQPGDPVPVFSLMPAAGDVDIMVTAEMMEAGRAILRGFVTPDRTVLITSTHRALAVSEKMVPGDGIASSEEVMAAAEVAARRVIAADFDALAVANGSVISASLFGALAGAGVLPFPRAAFEAAIKAGGKGVDGSLRAFAAAYDLAVTPLAKVAPLAAAPAAPSVQGPARLVAEWNRLAAQVAGLPAPVAEMALPGLRKVVEFQDLAYGADYLGRLAAVLSRDTEAQGWALSREAAKHIANAMAYDDIIRVADLKTRGSRFARIRQEMRVKEANVLQLTEFFHPRAEEVVGLFPARLGAKLEADPKWMARLDRWFNKGRRLRTDSLPSFLVLHGLGGLRFWRRRTLRHAQEVAHLDRWLDTALGQAGQNYDLAVELIRCRRLIKGYSDTHARGHSKFDRVLAASARIATREDAADWCRRLREAALKDEEGKALEGAIRTIESFA</sequence>
<name>A0ABY8QAE2_9RHOB</name>
<dbReference type="Gene3D" id="3.40.920.10">
    <property type="entry name" value="Pyruvate-ferredoxin oxidoreductase, PFOR, domain III"/>
    <property type="match status" value="1"/>
</dbReference>
<keyword evidence="5" id="KW-1185">Reference proteome</keyword>
<feature type="domain" description="DUF6537" evidence="3">
    <location>
        <begin position="266"/>
        <end position="477"/>
    </location>
</feature>
<dbReference type="Proteomes" id="UP001230978">
    <property type="component" value="Chromosome"/>
</dbReference>
<dbReference type="NCBIfam" id="NF006179">
    <property type="entry name" value="PRK08312.1"/>
    <property type="match status" value="1"/>
</dbReference>
<evidence type="ECO:0000256" key="1">
    <source>
        <dbReference type="ARBA" id="ARBA00023002"/>
    </source>
</evidence>
<dbReference type="RefSeq" id="WP_281469449.1">
    <property type="nucleotide sequence ID" value="NZ_CP124535.1"/>
</dbReference>